<reference evidence="2" key="1">
    <citation type="journal article" date="2019" name="Int. J. Syst. Evol. Microbiol.">
        <title>The Global Catalogue of Microorganisms (GCM) 10K type strain sequencing project: providing services to taxonomists for standard genome sequencing and annotation.</title>
        <authorList>
            <consortium name="The Broad Institute Genomics Platform"/>
            <consortium name="The Broad Institute Genome Sequencing Center for Infectious Disease"/>
            <person name="Wu L."/>
            <person name="Ma J."/>
        </authorList>
    </citation>
    <scope>NUCLEOTIDE SEQUENCE [LARGE SCALE GENOMIC DNA]</scope>
    <source>
        <strain evidence="2">JCM 17551</strain>
    </source>
</reference>
<proteinExistence type="predicted"/>
<evidence type="ECO:0000313" key="2">
    <source>
        <dbReference type="Proteomes" id="UP001501565"/>
    </source>
</evidence>
<evidence type="ECO:0000313" key="1">
    <source>
        <dbReference type="EMBL" id="GAA3919597.1"/>
    </source>
</evidence>
<dbReference type="EMBL" id="BAABBN010000004">
    <property type="protein sequence ID" value="GAA3919597.1"/>
    <property type="molecule type" value="Genomic_DNA"/>
</dbReference>
<dbReference type="Proteomes" id="UP001501565">
    <property type="component" value="Unassembled WGS sequence"/>
</dbReference>
<sequence length="98" mass="11168">MSHICYLVHPKKCFCQISSTLLKKWAIERYIKNRPTLELLESVTSMSDKEAISAVALLDADDETLLDMMGDVNLADHHILHCRENARKLLLELKADMA</sequence>
<keyword evidence="2" id="KW-1185">Reference proteome</keyword>
<dbReference type="RefSeq" id="WP_344796839.1">
    <property type="nucleotide sequence ID" value="NZ_BAABBN010000004.1"/>
</dbReference>
<accession>A0ABP7MFZ6</accession>
<protein>
    <submittedName>
        <fullName evidence="1">Uncharacterized protein</fullName>
    </submittedName>
</protein>
<organism evidence="1 2">
    <name type="scientific">Litoribacillus peritrichatus</name>
    <dbReference type="NCBI Taxonomy" id="718191"/>
    <lineage>
        <taxon>Bacteria</taxon>
        <taxon>Pseudomonadati</taxon>
        <taxon>Pseudomonadota</taxon>
        <taxon>Gammaproteobacteria</taxon>
        <taxon>Oceanospirillales</taxon>
        <taxon>Oceanospirillaceae</taxon>
        <taxon>Litoribacillus</taxon>
    </lineage>
</organism>
<name>A0ABP7MFZ6_9GAMM</name>
<comment type="caution">
    <text evidence="1">The sequence shown here is derived from an EMBL/GenBank/DDBJ whole genome shotgun (WGS) entry which is preliminary data.</text>
</comment>
<gene>
    <name evidence="1" type="ORF">GCM10022277_13810</name>
</gene>